<dbReference type="AlphaFoldDB" id="A0AAW1PMR9"/>
<reference evidence="13 14" key="1">
    <citation type="journal article" date="2024" name="Nat. Commun.">
        <title>Phylogenomics reveals the evolutionary origins of lichenization in chlorophyte algae.</title>
        <authorList>
            <person name="Puginier C."/>
            <person name="Libourel C."/>
            <person name="Otte J."/>
            <person name="Skaloud P."/>
            <person name="Haon M."/>
            <person name="Grisel S."/>
            <person name="Petersen M."/>
            <person name="Berrin J.G."/>
            <person name="Delaux P.M."/>
            <person name="Dal Grande F."/>
            <person name="Keller J."/>
        </authorList>
    </citation>
    <scope>NUCLEOTIDE SEQUENCE [LARGE SCALE GENOMIC DNA]</scope>
    <source>
        <strain evidence="13 14">SAG 2043</strain>
    </source>
</reference>
<dbReference type="EMBL" id="JALJOR010000010">
    <property type="protein sequence ID" value="KAK9809908.1"/>
    <property type="molecule type" value="Genomic_DNA"/>
</dbReference>
<dbReference type="InterPro" id="IPR013083">
    <property type="entry name" value="Znf_RING/FYVE/PHD"/>
</dbReference>
<dbReference type="Proteomes" id="UP001489004">
    <property type="component" value="Unassembled WGS sequence"/>
</dbReference>
<evidence type="ECO:0000256" key="6">
    <source>
        <dbReference type="ARBA" id="ARBA00022801"/>
    </source>
</evidence>
<dbReference type="InterPro" id="IPR042269">
    <property type="entry name" value="Ser_carbopepase_S28_SKS"/>
</dbReference>
<dbReference type="GO" id="GO:0006508">
    <property type="term" value="P:proteolysis"/>
    <property type="evidence" value="ECO:0007669"/>
    <property type="project" value="UniProtKB-KW"/>
</dbReference>
<dbReference type="GO" id="GO:0061630">
    <property type="term" value="F:ubiquitin protein ligase activity"/>
    <property type="evidence" value="ECO:0007669"/>
    <property type="project" value="UniProtKB-EC"/>
</dbReference>
<evidence type="ECO:0000313" key="13">
    <source>
        <dbReference type="EMBL" id="KAK9809908.1"/>
    </source>
</evidence>
<dbReference type="PANTHER" id="PTHR11010:SF38">
    <property type="entry name" value="LYSOSOMAL PRO-X CARBOXYPEPTIDASE"/>
    <property type="match status" value="1"/>
</dbReference>
<dbReference type="SUPFAM" id="SSF90229">
    <property type="entry name" value="CCCH zinc finger"/>
    <property type="match status" value="1"/>
</dbReference>
<dbReference type="SMART" id="SM00184">
    <property type="entry name" value="RING"/>
    <property type="match status" value="1"/>
</dbReference>
<dbReference type="Gene3D" id="3.30.40.10">
    <property type="entry name" value="Zinc/RING finger domain, C3HC4 (zinc finger)"/>
    <property type="match status" value="1"/>
</dbReference>
<dbReference type="Pfam" id="PF05577">
    <property type="entry name" value="Peptidase_S28"/>
    <property type="match status" value="1"/>
</dbReference>
<feature type="domain" description="RING-type" evidence="11">
    <location>
        <begin position="198"/>
        <end position="254"/>
    </location>
</feature>
<keyword evidence="2" id="KW-0645">Protease</keyword>
<evidence type="ECO:0000313" key="14">
    <source>
        <dbReference type="Proteomes" id="UP001489004"/>
    </source>
</evidence>
<dbReference type="PROSITE" id="PS00518">
    <property type="entry name" value="ZF_RING_1"/>
    <property type="match status" value="1"/>
</dbReference>
<dbReference type="Gene3D" id="1.20.120.980">
    <property type="entry name" value="Serine carboxypeptidase S28, SKS domain"/>
    <property type="match status" value="1"/>
</dbReference>
<feature type="domain" description="C3H1-type" evidence="12">
    <location>
        <begin position="128"/>
        <end position="156"/>
    </location>
</feature>
<comment type="caution">
    <text evidence="13">The sequence shown here is derived from an EMBL/GenBank/DDBJ whole genome shotgun (WGS) entry which is preliminary data.</text>
</comment>
<evidence type="ECO:0008006" key="15">
    <source>
        <dbReference type="Google" id="ProtNLM"/>
    </source>
</evidence>
<evidence type="ECO:0000256" key="5">
    <source>
        <dbReference type="ARBA" id="ARBA00022771"/>
    </source>
</evidence>
<organism evidence="13 14">
    <name type="scientific">[Myrmecia] bisecta</name>
    <dbReference type="NCBI Taxonomy" id="41462"/>
    <lineage>
        <taxon>Eukaryota</taxon>
        <taxon>Viridiplantae</taxon>
        <taxon>Chlorophyta</taxon>
        <taxon>core chlorophytes</taxon>
        <taxon>Trebouxiophyceae</taxon>
        <taxon>Trebouxiales</taxon>
        <taxon>Trebouxiaceae</taxon>
        <taxon>Myrmecia</taxon>
    </lineage>
</organism>
<feature type="compositionally biased region" description="Basic and acidic residues" evidence="10">
    <location>
        <begin position="833"/>
        <end position="846"/>
    </location>
</feature>
<dbReference type="SUPFAM" id="SSF57850">
    <property type="entry name" value="RING/U-box"/>
    <property type="match status" value="1"/>
</dbReference>
<proteinExistence type="inferred from homology"/>
<dbReference type="CDD" id="cd16521">
    <property type="entry name" value="RING-HC_MKRN"/>
    <property type="match status" value="1"/>
</dbReference>
<keyword evidence="3 9" id="KW-0479">Metal-binding</keyword>
<dbReference type="InterPro" id="IPR041367">
    <property type="entry name" value="Znf-CCCH_4"/>
</dbReference>
<dbReference type="InterPro" id="IPR017907">
    <property type="entry name" value="Znf_RING_CS"/>
</dbReference>
<comment type="similarity">
    <text evidence="1">Belongs to the peptidase S28 family.</text>
</comment>
<dbReference type="InterPro" id="IPR001841">
    <property type="entry name" value="Znf_RING"/>
</dbReference>
<sequence>MTDKVLCRYYMHGACRNGASCRFSHDIKAMPNMVCTYYLAGNCGFGDHCRYDHIRPDYTKPEHKQPPRPPSQPAVQGGLLVIRDPFDDSLTTVERTFGSACALDDSPAEPDSWEQSEGPPCPATPDSLAERPLCSQHASFGHCSRGDRCSLVHGDECEICHKYCIHPYSQEERDRHLTECRTRHERLAARTRSSQIECGICLEPVLSKANSAHRKFGLLNCDHAYCLPCIRGWRSNTDSGADVNSAVRTCPICRTTAWFVTPCTVWPANAEEREHIVAGYKSKLAQIDCRHFNFGDNTCPFGTSCFYRHVYRDGTPQETVLRKTSTSEGNCKIVQPVSLAAPQTHGPPLGPYKLAKKSHPTAAQLGEEPLISQCDLKYHETTLDHFSWATPPRNRQTFQQRYFVCDQHWKQNDDGSKGPIFFYVGNEADVTLYLNATGLMWESAPDFGALLVWAEHRYYGKSKPFQKTLQEHMQFLTSEQAMADYAELVTDLKRELHAEHSPVIGFGGSYGGMLASWMRLKYPHILDGAIAGSAPIWSFFGEDPPYDAGSFSKIVTRDASPAAGAPAACVANVRQSWQTLFGLGKDEEGRQTIRKAMNICHDAKLDGPEDVEALANWASGAFDYLAMGNFPYESSYILNGQGTLPPYPMRAACQPMAQPGLEGPELLTALAKSIGVFYNYSGVEPCFSWDHGANPDTDEDALFWGYQWCTEMVQPFTRDGVQDMYWEQKFDMKAASAACQAAWGVRPRPMWPTIAWGGKRIQTLSNVVFTNGLLDPWHGGGVLTNISDSVVSILIPEGAHHLDLMFSHPKDPPSVTQCRNAQRQHMRRWVEEADKARAQDRTKMAAEESLITAKS</sequence>
<name>A0AAW1PMR9_9CHLO</name>
<feature type="zinc finger region" description="C3H1-type" evidence="9">
    <location>
        <begin position="29"/>
        <end position="56"/>
    </location>
</feature>
<dbReference type="PROSITE" id="PS50089">
    <property type="entry name" value="ZF_RING_2"/>
    <property type="match status" value="1"/>
</dbReference>
<dbReference type="InterPro" id="IPR008758">
    <property type="entry name" value="Peptidase_S28"/>
</dbReference>
<keyword evidence="7 9" id="KW-0862">Zinc</keyword>
<dbReference type="PANTHER" id="PTHR11010">
    <property type="entry name" value="PROTEASE S28 PRO-X CARBOXYPEPTIDASE-RELATED"/>
    <property type="match status" value="1"/>
</dbReference>
<keyword evidence="8" id="KW-0325">Glycoprotein</keyword>
<feature type="zinc finger region" description="C3H1-type" evidence="9">
    <location>
        <begin position="1"/>
        <end position="28"/>
    </location>
</feature>
<accession>A0AAW1PMR9</accession>
<dbReference type="SUPFAM" id="SSF53474">
    <property type="entry name" value="alpha/beta-Hydrolases"/>
    <property type="match status" value="2"/>
</dbReference>
<feature type="region of interest" description="Disordered" evidence="10">
    <location>
        <begin position="56"/>
        <end position="76"/>
    </location>
</feature>
<evidence type="ECO:0000256" key="2">
    <source>
        <dbReference type="ARBA" id="ARBA00022670"/>
    </source>
</evidence>
<feature type="zinc finger region" description="C3H1-type" evidence="9">
    <location>
        <begin position="283"/>
        <end position="312"/>
    </location>
</feature>
<feature type="region of interest" description="Disordered" evidence="10">
    <location>
        <begin position="833"/>
        <end position="855"/>
    </location>
</feature>
<keyword evidence="14" id="KW-1185">Reference proteome</keyword>
<feature type="compositionally biased region" description="Basic and acidic residues" evidence="10">
    <location>
        <begin position="56"/>
        <end position="65"/>
    </location>
</feature>
<feature type="domain" description="C3H1-type" evidence="12">
    <location>
        <begin position="1"/>
        <end position="28"/>
    </location>
</feature>
<keyword evidence="5 9" id="KW-0863">Zinc-finger</keyword>
<dbReference type="GO" id="GO:0008239">
    <property type="term" value="F:dipeptidyl-peptidase activity"/>
    <property type="evidence" value="ECO:0007669"/>
    <property type="project" value="TreeGrafter"/>
</dbReference>
<keyword evidence="6" id="KW-0378">Hydrolase</keyword>
<dbReference type="Gene3D" id="4.10.1000.10">
    <property type="entry name" value="Zinc finger, CCCH-type"/>
    <property type="match status" value="1"/>
</dbReference>
<dbReference type="InterPro" id="IPR029058">
    <property type="entry name" value="AB_hydrolase_fold"/>
</dbReference>
<evidence type="ECO:0000256" key="10">
    <source>
        <dbReference type="SAM" id="MobiDB-lite"/>
    </source>
</evidence>
<feature type="zinc finger region" description="C3H1-type" evidence="9">
    <location>
        <begin position="128"/>
        <end position="156"/>
    </location>
</feature>
<evidence type="ECO:0000256" key="4">
    <source>
        <dbReference type="ARBA" id="ARBA00022729"/>
    </source>
</evidence>
<evidence type="ECO:0000259" key="11">
    <source>
        <dbReference type="PROSITE" id="PS50089"/>
    </source>
</evidence>
<evidence type="ECO:0000256" key="9">
    <source>
        <dbReference type="PROSITE-ProRule" id="PRU00723"/>
    </source>
</evidence>
<dbReference type="Pfam" id="PF14608">
    <property type="entry name" value="zf-CCCH_2"/>
    <property type="match status" value="2"/>
</dbReference>
<dbReference type="Pfam" id="PF00097">
    <property type="entry name" value="zf-C3HC4"/>
    <property type="match status" value="1"/>
</dbReference>
<dbReference type="Pfam" id="PF18044">
    <property type="entry name" value="zf-CCCH_4"/>
    <property type="match status" value="1"/>
</dbReference>
<keyword evidence="4" id="KW-0732">Signal</keyword>
<gene>
    <name evidence="13" type="ORF">WJX72_001411</name>
</gene>
<dbReference type="SMART" id="SM00356">
    <property type="entry name" value="ZnF_C3H1"/>
    <property type="match status" value="4"/>
</dbReference>
<dbReference type="Gene3D" id="3.40.50.1820">
    <property type="entry name" value="alpha/beta hydrolase"/>
    <property type="match status" value="1"/>
</dbReference>
<dbReference type="PROSITE" id="PS50103">
    <property type="entry name" value="ZF_C3H1"/>
    <property type="match status" value="4"/>
</dbReference>
<feature type="region of interest" description="Disordered" evidence="10">
    <location>
        <begin position="102"/>
        <end position="124"/>
    </location>
</feature>
<evidence type="ECO:0000256" key="7">
    <source>
        <dbReference type="ARBA" id="ARBA00022833"/>
    </source>
</evidence>
<feature type="domain" description="C3H1-type" evidence="12">
    <location>
        <begin position="29"/>
        <end position="56"/>
    </location>
</feature>
<dbReference type="InterPro" id="IPR036855">
    <property type="entry name" value="Znf_CCCH_sf"/>
</dbReference>
<dbReference type="GO" id="GO:0070008">
    <property type="term" value="F:serine-type exopeptidase activity"/>
    <property type="evidence" value="ECO:0007669"/>
    <property type="project" value="InterPro"/>
</dbReference>
<evidence type="ECO:0000256" key="1">
    <source>
        <dbReference type="ARBA" id="ARBA00011079"/>
    </source>
</evidence>
<protein>
    <recommendedName>
        <fullName evidence="15">RING-type E3 ubiquitin transferase</fullName>
    </recommendedName>
</protein>
<dbReference type="InterPro" id="IPR018957">
    <property type="entry name" value="Znf_C3HC4_RING-type"/>
</dbReference>
<dbReference type="InterPro" id="IPR000571">
    <property type="entry name" value="Znf_CCCH"/>
</dbReference>
<feature type="domain" description="C3H1-type" evidence="12">
    <location>
        <begin position="283"/>
        <end position="312"/>
    </location>
</feature>
<evidence type="ECO:0000256" key="3">
    <source>
        <dbReference type="ARBA" id="ARBA00022723"/>
    </source>
</evidence>
<evidence type="ECO:0000259" key="12">
    <source>
        <dbReference type="PROSITE" id="PS50103"/>
    </source>
</evidence>
<dbReference type="GO" id="GO:0008270">
    <property type="term" value="F:zinc ion binding"/>
    <property type="evidence" value="ECO:0007669"/>
    <property type="project" value="UniProtKB-KW"/>
</dbReference>
<evidence type="ECO:0000256" key="8">
    <source>
        <dbReference type="ARBA" id="ARBA00023180"/>
    </source>
</evidence>